<reference evidence="1 2" key="1">
    <citation type="submission" date="2024-01" db="EMBL/GenBank/DDBJ databases">
        <title>The genomes of 5 underutilized Papilionoideae crops provide insights into root nodulation and disease resistanc.</title>
        <authorList>
            <person name="Jiang F."/>
        </authorList>
    </citation>
    <scope>NUCLEOTIDE SEQUENCE [LARGE SCALE GENOMIC DNA]</scope>
    <source>
        <strain evidence="1">JINMINGXINNONG_FW02</strain>
        <tissue evidence="1">Leaves</tissue>
    </source>
</reference>
<name>A0AAN9RQL4_PHACN</name>
<dbReference type="Proteomes" id="UP001374584">
    <property type="component" value="Unassembled WGS sequence"/>
</dbReference>
<dbReference type="AlphaFoldDB" id="A0AAN9RQL4"/>
<evidence type="ECO:0000313" key="1">
    <source>
        <dbReference type="EMBL" id="KAK7382131.1"/>
    </source>
</evidence>
<organism evidence="1 2">
    <name type="scientific">Phaseolus coccineus</name>
    <name type="common">Scarlet runner bean</name>
    <name type="synonym">Phaseolus multiflorus</name>
    <dbReference type="NCBI Taxonomy" id="3886"/>
    <lineage>
        <taxon>Eukaryota</taxon>
        <taxon>Viridiplantae</taxon>
        <taxon>Streptophyta</taxon>
        <taxon>Embryophyta</taxon>
        <taxon>Tracheophyta</taxon>
        <taxon>Spermatophyta</taxon>
        <taxon>Magnoliopsida</taxon>
        <taxon>eudicotyledons</taxon>
        <taxon>Gunneridae</taxon>
        <taxon>Pentapetalae</taxon>
        <taxon>rosids</taxon>
        <taxon>fabids</taxon>
        <taxon>Fabales</taxon>
        <taxon>Fabaceae</taxon>
        <taxon>Papilionoideae</taxon>
        <taxon>50 kb inversion clade</taxon>
        <taxon>NPAAA clade</taxon>
        <taxon>indigoferoid/millettioid clade</taxon>
        <taxon>Phaseoleae</taxon>
        <taxon>Phaseolus</taxon>
    </lineage>
</organism>
<protein>
    <submittedName>
        <fullName evidence="1">Uncharacterized protein</fullName>
    </submittedName>
</protein>
<evidence type="ECO:0000313" key="2">
    <source>
        <dbReference type="Proteomes" id="UP001374584"/>
    </source>
</evidence>
<comment type="caution">
    <text evidence="1">The sequence shown here is derived from an EMBL/GenBank/DDBJ whole genome shotgun (WGS) entry which is preliminary data.</text>
</comment>
<sequence>MSIPASIILYLRDLEEPSAHPSGDPKHNIELDKRKHFTCFERLELETFLVFHILLRPTAFTVKVLGCSSLFSLTWRDFMVEQKHPQERLWGGTEAPKRGPFNGTRLVARIFSCHLSISGNHGFT</sequence>
<keyword evidence="2" id="KW-1185">Reference proteome</keyword>
<dbReference type="EMBL" id="JAYMYR010000001">
    <property type="protein sequence ID" value="KAK7382131.1"/>
    <property type="molecule type" value="Genomic_DNA"/>
</dbReference>
<proteinExistence type="predicted"/>
<accession>A0AAN9RQL4</accession>
<gene>
    <name evidence="1" type="ORF">VNO80_00847</name>
</gene>